<gene>
    <name evidence="1" type="ORF">UFOPK2855_00943</name>
</gene>
<dbReference type="Gene3D" id="3.40.50.1110">
    <property type="entry name" value="SGNH hydrolase"/>
    <property type="match status" value="1"/>
</dbReference>
<protein>
    <submittedName>
        <fullName evidence="1">Unannotated protein</fullName>
    </submittedName>
</protein>
<dbReference type="InterPro" id="IPR036514">
    <property type="entry name" value="SGNH_hydro_sf"/>
</dbReference>
<accession>A0A6J6V3Q8</accession>
<dbReference type="AlphaFoldDB" id="A0A6J6V3Q8"/>
<reference evidence="1" key="1">
    <citation type="submission" date="2020-05" db="EMBL/GenBank/DDBJ databases">
        <authorList>
            <person name="Chiriac C."/>
            <person name="Salcher M."/>
            <person name="Ghai R."/>
            <person name="Kavagutti S V."/>
        </authorList>
    </citation>
    <scope>NUCLEOTIDE SEQUENCE</scope>
</reference>
<proteinExistence type="predicted"/>
<dbReference type="EMBL" id="CAEZZK010000188">
    <property type="protein sequence ID" value="CAB4765177.1"/>
    <property type="molecule type" value="Genomic_DNA"/>
</dbReference>
<name>A0A6J6V3Q8_9ZZZZ</name>
<dbReference type="SUPFAM" id="SSF52266">
    <property type="entry name" value="SGNH hydrolase"/>
    <property type="match status" value="1"/>
</dbReference>
<evidence type="ECO:0000313" key="1">
    <source>
        <dbReference type="EMBL" id="CAB4765177.1"/>
    </source>
</evidence>
<sequence length="227" mass="25842">MTYASILQGLLNDEYQDIRVLNYGFSGATLPRLVERIEQSEVKEDDLVIAYIGINEAAHLMIAKSTAISKLFRLIPKYGELISVLAQKSLVAEWLKSATVKQLWEINSDGRINFENGLTRLVEFCNKSDASLVLVLQPSLFTKKVASSYEIELLKQVNLNFYRLMKACYEEIEEILRAKIGQKVFFNSAITLMDSCKISPYIDTFHVDDSGNQQIAECIFDLVKRLR</sequence>
<organism evidence="1">
    <name type="scientific">freshwater metagenome</name>
    <dbReference type="NCBI Taxonomy" id="449393"/>
    <lineage>
        <taxon>unclassified sequences</taxon>
        <taxon>metagenomes</taxon>
        <taxon>ecological metagenomes</taxon>
    </lineage>
</organism>